<gene>
    <name evidence="1" type="ORF">SAMN05443144_11518</name>
</gene>
<accession>A0A1M5FGA3</accession>
<reference evidence="1 2" key="1">
    <citation type="submission" date="2016-11" db="EMBL/GenBank/DDBJ databases">
        <authorList>
            <person name="Jaros S."/>
            <person name="Januszkiewicz K."/>
            <person name="Wedrychowicz H."/>
        </authorList>
    </citation>
    <scope>NUCLEOTIDE SEQUENCE [LARGE SCALE GENOMIC DNA]</scope>
    <source>
        <strain evidence="1 2">DSM 21986</strain>
    </source>
</reference>
<dbReference type="AlphaFoldDB" id="A0A1M5FGA3"/>
<dbReference type="RefSeq" id="WP_073065471.1">
    <property type="nucleotide sequence ID" value="NZ_FQUS01000015.1"/>
</dbReference>
<proteinExistence type="predicted"/>
<dbReference type="EMBL" id="FQUS01000015">
    <property type="protein sequence ID" value="SHF90524.1"/>
    <property type="molecule type" value="Genomic_DNA"/>
</dbReference>
<evidence type="ECO:0000313" key="2">
    <source>
        <dbReference type="Proteomes" id="UP000184041"/>
    </source>
</evidence>
<keyword evidence="2" id="KW-1185">Reference proteome</keyword>
<organism evidence="1 2">
    <name type="scientific">Fodinibius roseus</name>
    <dbReference type="NCBI Taxonomy" id="1194090"/>
    <lineage>
        <taxon>Bacteria</taxon>
        <taxon>Pseudomonadati</taxon>
        <taxon>Balneolota</taxon>
        <taxon>Balneolia</taxon>
        <taxon>Balneolales</taxon>
        <taxon>Balneolaceae</taxon>
        <taxon>Fodinibius</taxon>
    </lineage>
</organism>
<dbReference type="STRING" id="1194090.SAMN05443144_11518"/>
<dbReference type="Proteomes" id="UP000184041">
    <property type="component" value="Unassembled WGS sequence"/>
</dbReference>
<protein>
    <submittedName>
        <fullName evidence="1">Uncharacterized protein</fullName>
    </submittedName>
</protein>
<name>A0A1M5FGA3_9BACT</name>
<evidence type="ECO:0000313" key="1">
    <source>
        <dbReference type="EMBL" id="SHF90524.1"/>
    </source>
</evidence>
<sequence length="86" mass="9308">MEIAYTIEGKIEFSQFTENLIGSISETAAWFFEPGAQTMGGLGFTAAGTTSKTTVELQPGQCIVECYVKNEEEVFHSITEESDSGS</sequence>